<evidence type="ECO:0000313" key="1">
    <source>
        <dbReference type="EMBL" id="BAM00677.1"/>
    </source>
</evidence>
<name>I0I5Y9_CALAS</name>
<keyword evidence="2" id="KW-1185">Reference proteome</keyword>
<sequence length="80" mass="9505">MRKPTQRATSYLFTVRLWHDDLGNGVREWRGEVTDVASSERHYFRDWHALVDFIQTSCRAVEEDGVTHIIEHEIKHELPE</sequence>
<proteinExistence type="predicted"/>
<dbReference type="OrthoDB" id="166908at2"/>
<gene>
    <name evidence="1" type="ordered locus">CLDAP_26370</name>
</gene>
<accession>I0I5Y9</accession>
<protein>
    <submittedName>
        <fullName evidence="1">Uncharacterized protein</fullName>
    </submittedName>
</protein>
<dbReference type="AlphaFoldDB" id="I0I5Y9"/>
<reference evidence="1 2" key="1">
    <citation type="submission" date="2012-02" db="EMBL/GenBank/DDBJ databases">
        <title>Complete genome sequence of Caldilinea aerophila DSM 14535 (= NBRC 102666).</title>
        <authorList>
            <person name="Oguchi A."/>
            <person name="Hosoyama A."/>
            <person name="Sekine M."/>
            <person name="Fukai R."/>
            <person name="Kato Y."/>
            <person name="Nakamura S."/>
            <person name="Hanada S."/>
            <person name="Yamazaki S."/>
            <person name="Fujita N."/>
        </authorList>
    </citation>
    <scope>NUCLEOTIDE SEQUENCE [LARGE SCALE GENOMIC DNA]</scope>
    <source>
        <strain evidence="2">DSM 14535 / JCM 11387 / NBRC 104270 / STL-6-O1</strain>
    </source>
</reference>
<dbReference type="KEGG" id="cap:CLDAP_26370"/>
<dbReference type="Proteomes" id="UP000007880">
    <property type="component" value="Chromosome"/>
</dbReference>
<organism evidence="1 2">
    <name type="scientific">Caldilinea aerophila (strain DSM 14535 / JCM 11387 / NBRC 104270 / STL-6-O1)</name>
    <dbReference type="NCBI Taxonomy" id="926550"/>
    <lineage>
        <taxon>Bacteria</taxon>
        <taxon>Bacillati</taxon>
        <taxon>Chloroflexota</taxon>
        <taxon>Caldilineae</taxon>
        <taxon>Caldilineales</taxon>
        <taxon>Caldilineaceae</taxon>
        <taxon>Caldilinea</taxon>
    </lineage>
</organism>
<dbReference type="EMBL" id="AP012337">
    <property type="protein sequence ID" value="BAM00677.1"/>
    <property type="molecule type" value="Genomic_DNA"/>
</dbReference>
<dbReference type="HOGENOM" id="CLU_2583089_0_0_0"/>
<evidence type="ECO:0000313" key="2">
    <source>
        <dbReference type="Proteomes" id="UP000007880"/>
    </source>
</evidence>
<dbReference type="RefSeq" id="WP_014433906.1">
    <property type="nucleotide sequence ID" value="NC_017079.1"/>
</dbReference>